<protein>
    <submittedName>
        <fullName evidence="11">ABC transporter ATP-binding protein/permease</fullName>
    </submittedName>
</protein>
<accession>A0ABY5SM03</accession>
<evidence type="ECO:0000259" key="9">
    <source>
        <dbReference type="PROSITE" id="PS50893"/>
    </source>
</evidence>
<evidence type="ECO:0000256" key="2">
    <source>
        <dbReference type="ARBA" id="ARBA00022692"/>
    </source>
</evidence>
<dbReference type="PANTHER" id="PTHR43394">
    <property type="entry name" value="ATP-DEPENDENT PERMEASE MDL1, MITOCHONDRIAL"/>
    <property type="match status" value="1"/>
</dbReference>
<dbReference type="SUPFAM" id="SSF52540">
    <property type="entry name" value="P-loop containing nucleoside triphosphate hydrolases"/>
    <property type="match status" value="1"/>
</dbReference>
<dbReference type="SUPFAM" id="SSF90123">
    <property type="entry name" value="ABC transporter transmembrane region"/>
    <property type="match status" value="1"/>
</dbReference>
<keyword evidence="6 8" id="KW-0472">Membrane</keyword>
<keyword evidence="4 11" id="KW-0067">ATP-binding</keyword>
<feature type="compositionally biased region" description="Low complexity" evidence="7">
    <location>
        <begin position="624"/>
        <end position="652"/>
    </location>
</feature>
<dbReference type="Pfam" id="PF00005">
    <property type="entry name" value="ABC_tran"/>
    <property type="match status" value="1"/>
</dbReference>
<proteinExistence type="predicted"/>
<evidence type="ECO:0000256" key="7">
    <source>
        <dbReference type="SAM" id="MobiDB-lite"/>
    </source>
</evidence>
<evidence type="ECO:0000256" key="4">
    <source>
        <dbReference type="ARBA" id="ARBA00022840"/>
    </source>
</evidence>
<feature type="transmembrane region" description="Helical" evidence="8">
    <location>
        <begin position="26"/>
        <end position="45"/>
    </location>
</feature>
<sequence length="662" mass="69150">MSAKKLTASALRRTLRIIRPHLGRHTWLIIGGMAALLADVVFRILEPWPIKIAVDAVTAALGAQIAPTFGLDAGVGTTLAVVAIGLAVIVGGRAAANYASTICFALVGARVATQLRSRVFDHVQSLSLRYHSKASIGDTSQRLVGDIGRLQEVAVTAGLPLVGNLITLAVLLVVMVVLDPVLSAIVLVTAAVYGLLSKVATPKITKASRSTRKGEGRLVGSAAEALGAIRVVQAYGLEKTVARDFADGNERALKAGVRARRLAAGLERSTDVLVGISQALVLAFGGWQVLRGAMSPGDLVLFLLYLKIAMKPLRDMAKYTGRIARAAASGERIADLLDEPVEIADAPNAVTMGPVSGDVVFNSITSADGHGRPLFDGLDLLIPSGEKIGILGASGAGKSTLMSYLLRLSQPDSGAIYLDGYDTHNVTRASLRQNVSVLLQESVLFAASVRENIRYGRLDATDAEVVAAARAARADEFIRSLPDGYDTELGNRGDTLSGGQRQRLAIARALIRDAPVVVFDEATTGLDPQTRAEVADSVSALTTGRTSIVISHDVAMIRGLDRVVWLEDGRIVEDGAPSELAADEGSRFARWIRSQADEAKSVPEPTQAVVSADTAPEEDTLPNGAAPRSSAPAAGPVPAAAGPRPTAPPTVGNAPVYVGASS</sequence>
<dbReference type="Gene3D" id="3.40.50.300">
    <property type="entry name" value="P-loop containing nucleotide triphosphate hydrolases"/>
    <property type="match status" value="1"/>
</dbReference>
<dbReference type="Proteomes" id="UP001064879">
    <property type="component" value="Chromosome"/>
</dbReference>
<dbReference type="InterPro" id="IPR003593">
    <property type="entry name" value="AAA+_ATPase"/>
</dbReference>
<organism evidence="11 12">
    <name type="scientific">Brevibacterium spongiae</name>
    <dbReference type="NCBI Taxonomy" id="2909672"/>
    <lineage>
        <taxon>Bacteria</taxon>
        <taxon>Bacillati</taxon>
        <taxon>Actinomycetota</taxon>
        <taxon>Actinomycetes</taxon>
        <taxon>Micrococcales</taxon>
        <taxon>Brevibacteriaceae</taxon>
        <taxon>Brevibacterium</taxon>
    </lineage>
</organism>
<dbReference type="InterPro" id="IPR036640">
    <property type="entry name" value="ABC1_TM_sf"/>
</dbReference>
<reference evidence="11" key="1">
    <citation type="submission" date="2022-03" db="EMBL/GenBank/DDBJ databases">
        <title>Brevibacterium spongiae sp. nov., isolated from marine sponge.</title>
        <authorList>
            <person name="Li Z."/>
            <person name="Zhang M."/>
        </authorList>
    </citation>
    <scope>NUCLEOTIDE SEQUENCE</scope>
    <source>
        <strain evidence="11">WHS-Z9</strain>
    </source>
</reference>
<keyword evidence="3" id="KW-0547">Nucleotide-binding</keyword>
<dbReference type="Gene3D" id="1.20.1560.10">
    <property type="entry name" value="ABC transporter type 1, transmembrane domain"/>
    <property type="match status" value="1"/>
</dbReference>
<dbReference type="InterPro" id="IPR017871">
    <property type="entry name" value="ABC_transporter-like_CS"/>
</dbReference>
<keyword evidence="12" id="KW-1185">Reference proteome</keyword>
<dbReference type="PROSITE" id="PS00211">
    <property type="entry name" value="ABC_TRANSPORTER_1"/>
    <property type="match status" value="1"/>
</dbReference>
<dbReference type="PROSITE" id="PS50929">
    <property type="entry name" value="ABC_TM1F"/>
    <property type="match status" value="1"/>
</dbReference>
<comment type="subcellular location">
    <subcellularLocation>
        <location evidence="1">Cell membrane</location>
        <topology evidence="1">Multi-pass membrane protein</topology>
    </subcellularLocation>
</comment>
<feature type="transmembrane region" description="Helical" evidence="8">
    <location>
        <begin position="270"/>
        <end position="287"/>
    </location>
</feature>
<feature type="domain" description="ABC transmembrane type-1" evidence="10">
    <location>
        <begin position="30"/>
        <end position="325"/>
    </location>
</feature>
<dbReference type="CDD" id="cd18564">
    <property type="entry name" value="ABC_6TM_exporter_like"/>
    <property type="match status" value="1"/>
</dbReference>
<dbReference type="InterPro" id="IPR039421">
    <property type="entry name" value="Type_1_exporter"/>
</dbReference>
<dbReference type="InterPro" id="IPR027417">
    <property type="entry name" value="P-loop_NTPase"/>
</dbReference>
<evidence type="ECO:0000256" key="3">
    <source>
        <dbReference type="ARBA" id="ARBA00022741"/>
    </source>
</evidence>
<feature type="transmembrane region" description="Helical" evidence="8">
    <location>
        <begin position="65"/>
        <end position="88"/>
    </location>
</feature>
<dbReference type="RefSeq" id="WP_265418204.1">
    <property type="nucleotide sequence ID" value="NZ_CP093443.1"/>
</dbReference>
<evidence type="ECO:0000256" key="6">
    <source>
        <dbReference type="ARBA" id="ARBA00023136"/>
    </source>
</evidence>
<feature type="region of interest" description="Disordered" evidence="7">
    <location>
        <begin position="596"/>
        <end position="662"/>
    </location>
</feature>
<dbReference type="InterPro" id="IPR011527">
    <property type="entry name" value="ABC1_TM_dom"/>
</dbReference>
<dbReference type="PANTHER" id="PTHR43394:SF1">
    <property type="entry name" value="ATP-BINDING CASSETTE SUB-FAMILY B MEMBER 10, MITOCHONDRIAL"/>
    <property type="match status" value="1"/>
</dbReference>
<evidence type="ECO:0000259" key="10">
    <source>
        <dbReference type="PROSITE" id="PS50929"/>
    </source>
</evidence>
<keyword evidence="2 8" id="KW-0812">Transmembrane</keyword>
<evidence type="ECO:0000256" key="8">
    <source>
        <dbReference type="SAM" id="Phobius"/>
    </source>
</evidence>
<evidence type="ECO:0000313" key="12">
    <source>
        <dbReference type="Proteomes" id="UP001064879"/>
    </source>
</evidence>
<dbReference type="InterPro" id="IPR003439">
    <property type="entry name" value="ABC_transporter-like_ATP-bd"/>
</dbReference>
<dbReference type="PROSITE" id="PS50893">
    <property type="entry name" value="ABC_TRANSPORTER_2"/>
    <property type="match status" value="1"/>
</dbReference>
<gene>
    <name evidence="11" type="ORF">L1F31_15870</name>
</gene>
<feature type="domain" description="ABC transporter" evidence="9">
    <location>
        <begin position="359"/>
        <end position="593"/>
    </location>
</feature>
<dbReference type="Pfam" id="PF00664">
    <property type="entry name" value="ABC_membrane"/>
    <property type="match status" value="1"/>
</dbReference>
<dbReference type="EMBL" id="CP093443">
    <property type="protein sequence ID" value="UVI35577.1"/>
    <property type="molecule type" value="Genomic_DNA"/>
</dbReference>
<keyword evidence="5 8" id="KW-1133">Transmembrane helix</keyword>
<feature type="transmembrane region" description="Helical" evidence="8">
    <location>
        <begin position="165"/>
        <end position="196"/>
    </location>
</feature>
<evidence type="ECO:0000256" key="5">
    <source>
        <dbReference type="ARBA" id="ARBA00022989"/>
    </source>
</evidence>
<dbReference type="SMART" id="SM00382">
    <property type="entry name" value="AAA"/>
    <property type="match status" value="1"/>
</dbReference>
<evidence type="ECO:0000256" key="1">
    <source>
        <dbReference type="ARBA" id="ARBA00004651"/>
    </source>
</evidence>
<evidence type="ECO:0000313" key="11">
    <source>
        <dbReference type="EMBL" id="UVI35577.1"/>
    </source>
</evidence>
<name>A0ABY5SM03_9MICO</name>
<dbReference type="GO" id="GO:0005524">
    <property type="term" value="F:ATP binding"/>
    <property type="evidence" value="ECO:0007669"/>
    <property type="project" value="UniProtKB-KW"/>
</dbReference>